<evidence type="ECO:0000256" key="2">
    <source>
        <dbReference type="SAM" id="Phobius"/>
    </source>
</evidence>
<reference evidence="3 4" key="1">
    <citation type="submission" date="2019-07" db="EMBL/GenBank/DDBJ databases">
        <title>Genomes of Cafeteria roenbergensis.</title>
        <authorList>
            <person name="Fischer M.G."/>
            <person name="Hackl T."/>
            <person name="Roman M."/>
        </authorList>
    </citation>
    <scope>NUCLEOTIDE SEQUENCE [LARGE SCALE GENOMIC DNA]</scope>
    <source>
        <strain evidence="3 4">Cflag</strain>
    </source>
</reference>
<gene>
    <name evidence="3" type="ORF">FNF31_07934</name>
</gene>
<feature type="transmembrane region" description="Helical" evidence="2">
    <location>
        <begin position="1484"/>
        <end position="1505"/>
    </location>
</feature>
<feature type="transmembrane region" description="Helical" evidence="2">
    <location>
        <begin position="1377"/>
        <end position="1397"/>
    </location>
</feature>
<feature type="region of interest" description="Disordered" evidence="1">
    <location>
        <begin position="1326"/>
        <end position="1359"/>
    </location>
</feature>
<evidence type="ECO:0000313" key="3">
    <source>
        <dbReference type="EMBL" id="KAA0145846.1"/>
    </source>
</evidence>
<feature type="region of interest" description="Disordered" evidence="1">
    <location>
        <begin position="1621"/>
        <end position="1785"/>
    </location>
</feature>
<evidence type="ECO:0008006" key="5">
    <source>
        <dbReference type="Google" id="ProtNLM"/>
    </source>
</evidence>
<feature type="transmembrane region" description="Helical" evidence="2">
    <location>
        <begin position="1565"/>
        <end position="1588"/>
    </location>
</feature>
<evidence type="ECO:0000313" key="4">
    <source>
        <dbReference type="Proteomes" id="UP000325113"/>
    </source>
</evidence>
<keyword evidence="2" id="KW-0472">Membrane</keyword>
<dbReference type="Proteomes" id="UP000325113">
    <property type="component" value="Unassembled WGS sequence"/>
</dbReference>
<organism evidence="3 4">
    <name type="scientific">Cafeteria roenbergensis</name>
    <name type="common">Marine flagellate</name>
    <dbReference type="NCBI Taxonomy" id="33653"/>
    <lineage>
        <taxon>Eukaryota</taxon>
        <taxon>Sar</taxon>
        <taxon>Stramenopiles</taxon>
        <taxon>Bigyra</taxon>
        <taxon>Opalozoa</taxon>
        <taxon>Bicosoecida</taxon>
        <taxon>Cafeteriaceae</taxon>
        <taxon>Cafeteria</taxon>
    </lineage>
</organism>
<protein>
    <recommendedName>
        <fullName evidence="5">Tyrosine-protein kinase ephrin type A/B receptor-like domain-containing protein</fullName>
    </recommendedName>
</protein>
<name>A0A5A8BYR8_CAFRO</name>
<keyword evidence="2" id="KW-1133">Transmembrane helix</keyword>
<dbReference type="PANTHER" id="PTHR11319:SF35">
    <property type="entry name" value="OUTER MEMBRANE PROTEIN PMPC-RELATED"/>
    <property type="match status" value="1"/>
</dbReference>
<evidence type="ECO:0000256" key="1">
    <source>
        <dbReference type="SAM" id="MobiDB-lite"/>
    </source>
</evidence>
<accession>A0A5A8BYR8</accession>
<feature type="compositionally biased region" description="Low complexity" evidence="1">
    <location>
        <begin position="563"/>
        <end position="587"/>
    </location>
</feature>
<feature type="transmembrane region" description="Helical" evidence="2">
    <location>
        <begin position="1247"/>
        <end position="1267"/>
    </location>
</feature>
<proteinExistence type="predicted"/>
<feature type="compositionally biased region" description="Low complexity" evidence="1">
    <location>
        <begin position="1651"/>
        <end position="1660"/>
    </location>
</feature>
<feature type="region of interest" description="Disordered" evidence="1">
    <location>
        <begin position="562"/>
        <end position="595"/>
    </location>
</feature>
<feature type="transmembrane region" description="Helical" evidence="2">
    <location>
        <begin position="1511"/>
        <end position="1529"/>
    </location>
</feature>
<feature type="transmembrane region" description="Helical" evidence="2">
    <location>
        <begin position="1536"/>
        <end position="1559"/>
    </location>
</feature>
<feature type="region of interest" description="Disordered" evidence="1">
    <location>
        <begin position="1052"/>
        <end position="1121"/>
    </location>
</feature>
<dbReference type="EMBL" id="VLTM01000221">
    <property type="protein sequence ID" value="KAA0145846.1"/>
    <property type="molecule type" value="Genomic_DNA"/>
</dbReference>
<comment type="caution">
    <text evidence="3">The sequence shown here is derived from an EMBL/GenBank/DDBJ whole genome shotgun (WGS) entry which is preliminary data.</text>
</comment>
<keyword evidence="2" id="KW-0812">Transmembrane</keyword>
<feature type="compositionally biased region" description="Low complexity" evidence="1">
    <location>
        <begin position="1096"/>
        <end position="1107"/>
    </location>
</feature>
<sequence>MLLNVTVLRLPVNGILVSPSFIATESNVDSPFATSAINVFASPTVSWRVTPVSSGTLAQTLPSWLSVGRESGTGSRSIQVAVDAQSLPDGRPAATHVLRIAPTTSTDGGAASEGATLVTIAAHMQAGRAVIGTSALDILVRPGDVATTGLTIANVGRARLEVELSSPESWIRVVDSTGTAPGSSGGTAPAVSQRLAPGEASTFVLKVAPPQDQPQGLSTSVSLQTSDPLLRSAVVPLTVQVAWATVCPSSFALASTPYHPSVGRVDVSNLGPFVVSLAVDPNSFVTIDPESGVPLARAWDLVGFSASAGSDQGSSTGGVQQGSRFVPILLSVPDDRLAPGSSPRGVTVGLTHPRGQLIASSVGTSFAIRFDIVTWRRTAQEEAQSQAATASTGDASAADGGASAMSAAAFAASGGAAAGMVRRAIQSSSTVELGLAQQGATFIERRSITARCQFLPGPVDYRKSVISALPPSADYFGPGGAGAFLVAYQAFVVPPQLSKLEVARVTTEEPVRSLIRTVARNGFGSFVPDWLTPSTVKAATLDEVVGVLVLLARSELQSFEVHSTPPASGAASESTATTPGAAATASPAPSPLPADQDLARRALQPLADGAASAADGSERAGRSPGGASPARQLAEVSAIKLCASAQEQAAFAGTGALGAMQGCTSLPATNYTARLDQVLAMPKPSAAELALARSRLSLHIASAAANIRLRPYPLSAALAGNGHLDALVLTADEFGQAAVVSSGSADGQEAAVKLSIRLVSEGRLANSSSGGEQAGLVSAVRDPFQDSITRVSVQPTLTGTASFVAFLGDEPLQGSGQRVAISVADCPPPFQVPDSTGIGCLCAPGFALNPDAQFGCTLCEEGTEKPLAGNSTTCDRCTGPTFSLGGVTRCRDCIDGAACAEGRVTVLPGTWHEDPRVLLAAVQQSVAEGRAPAVTLPRNTSLLAPSARHKWWLQLSDVVFHECPVASSCPRNDSTTDSALQGCARGHGGPLCAVCEPHYATSSGLAGTPCMACWDDTTSWLAAVGSGVLVLGMLVMVASPTIRSSASVAAGKSSDASAPAAKGSGQGGGKAGGGGQKGRRKGMLPGFAPDSDADEPATPSAASPGSAFRGSPRLRGARSPLRDAARSVMAIRALNKQRDALAPLGAPAIGGVPLKKGKSLFDAVQTAKRASLRARTEAAKERATPVIRSLVNYLQALSVLSALRLAGSTEVRSSFALAETAGGVTLSLFPVQCATQMGFVQRFVASLLLPLAAMAMPFAVAAVVTVLQLLDRALGCSAACKRVCSKSRSTADAAGDAPAGRALSKLGFRSRGGPTVSLQGDQASVDGSARAVKGETSGPGVLLLDDESQQGDKARGDAAKPGVLPPLRLLRRNATKASYSVVALLFVLHFGVLRAIFRAFELYPFKIYGETLLSSDFVTATSGEEYRSLVLPLAIAGGILYGVGIPFVGVLVLLRNAHRLEDEGFRARFGFLYRGLSLKRRGRFLFEAVVLMRKTGLALIAAFGASDAVGQGYMAALWLLLFLVAQLALKPYSDNVVNALEAVSLTSLTITQVANMYYATSLYSWLPLLVLMCNAATVGAFVAVLLTLSSSGIRYAWALMCGHRRRLTRSLFRCCMPAPDEAESGGCCARDGGDPVGSKSGSTEESDEPAPDAAVAPPVARSLRDNQPTRTPPRPALHSAPAFNDRRPSMHVFGNPLLPQKQSRRRPEAPALPSSGLSGLDVQSPGASSFSGSAAALAAALSPRTANAAKAGRRARGARSAALPDEAAPPKLAEVSTRTRIRASK</sequence>
<feature type="region of interest" description="Disordered" evidence="1">
    <location>
        <begin position="607"/>
        <end position="629"/>
    </location>
</feature>
<dbReference type="PANTHER" id="PTHR11319">
    <property type="entry name" value="G PROTEIN-COUPLED RECEPTOR-RELATED"/>
    <property type="match status" value="1"/>
</dbReference>
<feature type="transmembrane region" description="Helical" evidence="2">
    <location>
        <begin position="1429"/>
        <end position="1454"/>
    </location>
</feature>
<feature type="compositionally biased region" description="Gly residues" evidence="1">
    <location>
        <begin position="1064"/>
        <end position="1076"/>
    </location>
</feature>
<feature type="compositionally biased region" description="Low complexity" evidence="1">
    <location>
        <begin position="1724"/>
        <end position="1750"/>
    </location>
</feature>